<keyword evidence="3" id="KW-1185">Reference proteome</keyword>
<protein>
    <submittedName>
        <fullName evidence="2">Uncharacterized protein</fullName>
    </submittedName>
</protein>
<gene>
    <name evidence="2" type="ORF">CSSPJE1EN1_LOCUS22565</name>
</gene>
<feature type="compositionally biased region" description="Acidic residues" evidence="1">
    <location>
        <begin position="300"/>
        <end position="312"/>
    </location>
</feature>
<evidence type="ECO:0000256" key="1">
    <source>
        <dbReference type="SAM" id="MobiDB-lite"/>
    </source>
</evidence>
<feature type="compositionally biased region" description="Polar residues" evidence="1">
    <location>
        <begin position="321"/>
        <end position="345"/>
    </location>
</feature>
<dbReference type="EMBL" id="OZ020103">
    <property type="protein sequence ID" value="CAK9277087.1"/>
    <property type="molecule type" value="Genomic_DNA"/>
</dbReference>
<evidence type="ECO:0000313" key="3">
    <source>
        <dbReference type="Proteomes" id="UP001497444"/>
    </source>
</evidence>
<name>A0ABP0XD85_9BRYO</name>
<reference evidence="2" key="1">
    <citation type="submission" date="2024-02" db="EMBL/GenBank/DDBJ databases">
        <authorList>
            <consortium name="ELIXIR-Norway"/>
            <consortium name="Elixir Norway"/>
        </authorList>
    </citation>
    <scope>NUCLEOTIDE SEQUENCE</scope>
</reference>
<accession>A0ABP0XD85</accession>
<evidence type="ECO:0000313" key="2">
    <source>
        <dbReference type="EMBL" id="CAK9277087.1"/>
    </source>
</evidence>
<proteinExistence type="predicted"/>
<feature type="compositionally biased region" description="Polar residues" evidence="1">
    <location>
        <begin position="284"/>
        <end position="293"/>
    </location>
</feature>
<organism evidence="2 3">
    <name type="scientific">Sphagnum jensenii</name>
    <dbReference type="NCBI Taxonomy" id="128206"/>
    <lineage>
        <taxon>Eukaryota</taxon>
        <taxon>Viridiplantae</taxon>
        <taxon>Streptophyta</taxon>
        <taxon>Embryophyta</taxon>
        <taxon>Bryophyta</taxon>
        <taxon>Sphagnophytina</taxon>
        <taxon>Sphagnopsida</taxon>
        <taxon>Sphagnales</taxon>
        <taxon>Sphagnaceae</taxon>
        <taxon>Sphagnum</taxon>
    </lineage>
</organism>
<sequence>MELLLRSRPSPAAAAAAVAASIAFRFNPSHEEEEEEEIGVAMAGSSSANAGMGWPLGLRSFMVAQDAASPRVAEEESSASIAAVAAAAAAQTSWLQAARLVEEAAAAEQHNLVGGSLNRFLPYLSDASVSAAESSESDSDFQSETVTSSSFFKDSRRITLGSLIGLPMEYSASGRAAPGGINHHHLEDTHNHGRRRPGGRWSFTIANRSCGIRELLGSCGNCLQSSLGESLSEVIFMDPQHPIGMSGQSLAACLELERRGDAALQDGANQATSSAGGDRRRSSPEWSATQFVSCDSLLSDAEEEEEEAEEEEEKKGYGSEQAATPFSHSTFSATRNSNAINGVQRSSSSTMKSFLSTICCHMDPHQQP</sequence>
<feature type="region of interest" description="Disordered" evidence="1">
    <location>
        <begin position="264"/>
        <end position="347"/>
    </location>
</feature>
<dbReference type="Proteomes" id="UP001497444">
    <property type="component" value="Chromosome 8"/>
</dbReference>